<keyword evidence="1" id="KW-1133">Transmembrane helix</keyword>
<evidence type="ECO:0000313" key="2">
    <source>
        <dbReference type="EMBL" id="MDT1061713.1"/>
    </source>
</evidence>
<evidence type="ECO:0000313" key="3">
    <source>
        <dbReference type="Proteomes" id="UP001251085"/>
    </source>
</evidence>
<gene>
    <name evidence="2" type="ORF">RM190_07570</name>
</gene>
<keyword evidence="1" id="KW-0472">Membrane</keyword>
<keyword evidence="1" id="KW-0812">Transmembrane</keyword>
<protein>
    <submittedName>
        <fullName evidence="2">Uncharacterized protein</fullName>
    </submittedName>
</protein>
<feature type="transmembrane region" description="Helical" evidence="1">
    <location>
        <begin position="88"/>
        <end position="106"/>
    </location>
</feature>
<name>A0ABU3EBX2_9RHOB</name>
<accession>A0ABU3EBX2</accession>
<organism evidence="2 3">
    <name type="scientific">Paracoccus broussonetiae</name>
    <dbReference type="NCBI Taxonomy" id="3075834"/>
    <lineage>
        <taxon>Bacteria</taxon>
        <taxon>Pseudomonadati</taxon>
        <taxon>Pseudomonadota</taxon>
        <taxon>Alphaproteobacteria</taxon>
        <taxon>Rhodobacterales</taxon>
        <taxon>Paracoccaceae</taxon>
        <taxon>Paracoccus</taxon>
    </lineage>
</organism>
<dbReference type="EMBL" id="JAVRQI010000005">
    <property type="protein sequence ID" value="MDT1061713.1"/>
    <property type="molecule type" value="Genomic_DNA"/>
</dbReference>
<comment type="caution">
    <text evidence="2">The sequence shown here is derived from an EMBL/GenBank/DDBJ whole genome shotgun (WGS) entry which is preliminary data.</text>
</comment>
<dbReference type="Proteomes" id="UP001251085">
    <property type="component" value="Unassembled WGS sequence"/>
</dbReference>
<reference evidence="3" key="1">
    <citation type="submission" date="2023-07" db="EMBL/GenBank/DDBJ databases">
        <title>Characterization of two Paracoccaceae strains isolated from Phycosphere and proposal of Xinfangfangia lacusdiani sp. nov.</title>
        <authorList>
            <person name="Deng Y."/>
            <person name="Zhang Y.Q."/>
        </authorList>
    </citation>
    <scope>NUCLEOTIDE SEQUENCE [LARGE SCALE GENOMIC DNA]</scope>
    <source>
        <strain evidence="3">CPCC 101403</strain>
    </source>
</reference>
<evidence type="ECO:0000256" key="1">
    <source>
        <dbReference type="SAM" id="Phobius"/>
    </source>
</evidence>
<dbReference type="RefSeq" id="WP_311758813.1">
    <property type="nucleotide sequence ID" value="NZ_JAVRQI010000005.1"/>
</dbReference>
<feature type="transmembrane region" description="Helical" evidence="1">
    <location>
        <begin position="31"/>
        <end position="48"/>
    </location>
</feature>
<sequence>MMYRALFVLAVLLMLTGPFLQGLSGAENPNAYVFAPVMLAGVIPALAGRNLSPSPRVMVQGILICGAIALGAWYLGGLFQPKILPANAPVGSTVAGALLAAAANLLRLRKA</sequence>
<keyword evidence="3" id="KW-1185">Reference proteome</keyword>
<proteinExistence type="predicted"/>
<feature type="transmembrane region" description="Helical" evidence="1">
    <location>
        <begin position="57"/>
        <end position="76"/>
    </location>
</feature>